<dbReference type="AlphaFoldDB" id="A0A9P6F6P6"/>
<keyword evidence="2 4" id="KW-0863">Zinc-finger</keyword>
<keyword evidence="3" id="KW-0862">Zinc</keyword>
<accession>A0A9P6F6P6</accession>
<evidence type="ECO:0000256" key="5">
    <source>
        <dbReference type="SAM" id="MobiDB-lite"/>
    </source>
</evidence>
<dbReference type="GO" id="GO:0006511">
    <property type="term" value="P:ubiquitin-dependent protein catabolic process"/>
    <property type="evidence" value="ECO:0007669"/>
    <property type="project" value="TreeGrafter"/>
</dbReference>
<dbReference type="InterPro" id="IPR013083">
    <property type="entry name" value="Znf_RING/FYVE/PHD"/>
</dbReference>
<dbReference type="GO" id="GO:0061630">
    <property type="term" value="F:ubiquitin protein ligase activity"/>
    <property type="evidence" value="ECO:0007669"/>
    <property type="project" value="TreeGrafter"/>
</dbReference>
<feature type="domain" description="RING-type" evidence="6">
    <location>
        <begin position="408"/>
        <end position="449"/>
    </location>
</feature>
<dbReference type="InterPro" id="IPR017921">
    <property type="entry name" value="Znf_CTCHY"/>
</dbReference>
<dbReference type="InterPro" id="IPR037275">
    <property type="entry name" value="Znf_CTCHY_sf"/>
</dbReference>
<dbReference type="GO" id="GO:0016567">
    <property type="term" value="P:protein ubiquitination"/>
    <property type="evidence" value="ECO:0007669"/>
    <property type="project" value="TreeGrafter"/>
</dbReference>
<dbReference type="Proteomes" id="UP000723463">
    <property type="component" value="Unassembled WGS sequence"/>
</dbReference>
<dbReference type="PROSITE" id="PS51266">
    <property type="entry name" value="ZF_CHY"/>
    <property type="match status" value="1"/>
</dbReference>
<dbReference type="InterPro" id="IPR039512">
    <property type="entry name" value="RCHY1_zinc-ribbon"/>
</dbReference>
<dbReference type="Pfam" id="PF05495">
    <property type="entry name" value="zf-CHY"/>
    <property type="match status" value="1"/>
</dbReference>
<protein>
    <recommendedName>
        <fullName evidence="11">Zf-CHY-domain-containing protein</fullName>
    </recommendedName>
</protein>
<evidence type="ECO:0000259" key="8">
    <source>
        <dbReference type="PROSITE" id="PS51270"/>
    </source>
</evidence>
<dbReference type="Gene3D" id="2.20.28.10">
    <property type="match status" value="1"/>
</dbReference>
<dbReference type="PROSITE" id="PS51270">
    <property type="entry name" value="ZF_CTCHY"/>
    <property type="match status" value="1"/>
</dbReference>
<dbReference type="GO" id="GO:0008270">
    <property type="term" value="F:zinc ion binding"/>
    <property type="evidence" value="ECO:0007669"/>
    <property type="project" value="UniProtKB-KW"/>
</dbReference>
<dbReference type="PANTHER" id="PTHR21319:SF0">
    <property type="entry name" value="AND RING FINGER DOMAIN PROTEIN, PUTATIVE (AFU_ORTHOLOGUE AFUA_1G08900)-RELATED"/>
    <property type="match status" value="1"/>
</dbReference>
<keyword evidence="10" id="KW-1185">Reference proteome</keyword>
<dbReference type="Pfam" id="PF14599">
    <property type="entry name" value="zinc_ribbon_6"/>
    <property type="match status" value="1"/>
</dbReference>
<feature type="domain" description="CHY-type" evidence="7">
    <location>
        <begin position="272"/>
        <end position="339"/>
    </location>
</feature>
<evidence type="ECO:0000259" key="7">
    <source>
        <dbReference type="PROSITE" id="PS51266"/>
    </source>
</evidence>
<feature type="compositionally biased region" description="Acidic residues" evidence="5">
    <location>
        <begin position="55"/>
        <end position="94"/>
    </location>
</feature>
<dbReference type="InterPro" id="IPR008913">
    <property type="entry name" value="Znf_CHY"/>
</dbReference>
<feature type="domain" description="CTCHY-type" evidence="8">
    <location>
        <begin position="341"/>
        <end position="407"/>
    </location>
</feature>
<evidence type="ECO:0008006" key="11">
    <source>
        <dbReference type="Google" id="ProtNLM"/>
    </source>
</evidence>
<gene>
    <name evidence="9" type="ORF">EC957_012268</name>
</gene>
<organism evidence="9 10">
    <name type="scientific">Mortierella hygrophila</name>
    <dbReference type="NCBI Taxonomy" id="979708"/>
    <lineage>
        <taxon>Eukaryota</taxon>
        <taxon>Fungi</taxon>
        <taxon>Fungi incertae sedis</taxon>
        <taxon>Mucoromycota</taxon>
        <taxon>Mortierellomycotina</taxon>
        <taxon>Mortierellomycetes</taxon>
        <taxon>Mortierellales</taxon>
        <taxon>Mortierellaceae</taxon>
        <taxon>Mortierella</taxon>
    </lineage>
</organism>
<dbReference type="Gene3D" id="3.30.40.10">
    <property type="entry name" value="Zinc/RING finger domain, C3HC4 (zinc finger)"/>
    <property type="match status" value="1"/>
</dbReference>
<sequence>MSSRTPSIYSDALETPLENSHRQEEEPSGAHTSVHPQQRQQQQHQHPTATAPLDPDADSIEQDVEVDDPSEEQSGGDDEEGYQDTEPMEEDGGAEVERSRATARGGEDMEVDDDHQQGGSSSMQIDSVTQSQSVAQGSIATSVSAATSAQQGQNSGSGPGTITPAATDPPEARGTSSSTSGAGGTATASGAKSSTPAVDEKAQSELRRQIMEIQRDPNIKFSDKAGMIQARLCTGYKLMSSRWQNSKRLTDKQNDGSIEATEEDLKKTYYNMEQNQLGCKHYRRGCKLKANCCGRWFNCRFCHDDDSDHTIVRSETKMMLCMHCQTIQEAAQNCSSCKARMAAYYCDTCKLWDDDPKKHIYHCDDCGICRIGQGLGRDYFHCKKCNVCMNIQLQDNHKCIERNLECDCPICGEYMFTSTSTVIFMPCGHCIHSRCHEDYIKTSYQCPTCWKSLGDMSAYYSKIDSLLAEQTMPADYANIFSSVLCNDCEIKSEVPYHFLYHRCDKCRGYNTKVLETFKRVGTDGQVQVVDSAIATGAAGTVPENSITGGNTVMVGAVGSSSTSSAGVGTSSGANSLVPGGAVVSVSMPRSPLMDENASGDMTMAGISGNSAP</sequence>
<dbReference type="GO" id="GO:0005634">
    <property type="term" value="C:nucleus"/>
    <property type="evidence" value="ECO:0007669"/>
    <property type="project" value="TreeGrafter"/>
</dbReference>
<keyword evidence="1" id="KW-0479">Metal-binding</keyword>
<evidence type="ECO:0000256" key="2">
    <source>
        <dbReference type="ARBA" id="ARBA00022771"/>
    </source>
</evidence>
<evidence type="ECO:0000313" key="9">
    <source>
        <dbReference type="EMBL" id="KAF9544223.1"/>
    </source>
</evidence>
<dbReference type="PROSITE" id="PS50089">
    <property type="entry name" value="ZF_RING_2"/>
    <property type="match status" value="1"/>
</dbReference>
<feature type="compositionally biased region" description="Low complexity" evidence="5">
    <location>
        <begin position="172"/>
        <end position="195"/>
    </location>
</feature>
<dbReference type="SUPFAM" id="SSF161245">
    <property type="entry name" value="Zinc hairpin stack"/>
    <property type="match status" value="1"/>
</dbReference>
<feature type="compositionally biased region" description="Polar residues" evidence="5">
    <location>
        <begin position="117"/>
        <end position="136"/>
    </location>
</feature>
<dbReference type="SMART" id="SM00184">
    <property type="entry name" value="RING"/>
    <property type="match status" value="1"/>
</dbReference>
<dbReference type="InterPro" id="IPR001841">
    <property type="entry name" value="Znf_RING"/>
</dbReference>
<evidence type="ECO:0000256" key="4">
    <source>
        <dbReference type="PROSITE-ProRule" id="PRU00601"/>
    </source>
</evidence>
<reference evidence="9" key="1">
    <citation type="journal article" date="2020" name="Fungal Divers.">
        <title>Resolving the Mortierellaceae phylogeny through synthesis of multi-gene phylogenetics and phylogenomics.</title>
        <authorList>
            <person name="Vandepol N."/>
            <person name="Liber J."/>
            <person name="Desiro A."/>
            <person name="Na H."/>
            <person name="Kennedy M."/>
            <person name="Barry K."/>
            <person name="Grigoriev I.V."/>
            <person name="Miller A.N."/>
            <person name="O'Donnell K."/>
            <person name="Stajich J.E."/>
            <person name="Bonito G."/>
        </authorList>
    </citation>
    <scope>NUCLEOTIDE SEQUENCE</scope>
    <source>
        <strain evidence="9">NRRL 2591</strain>
    </source>
</reference>
<name>A0A9P6F6P6_9FUNG</name>
<dbReference type="Pfam" id="PF13639">
    <property type="entry name" value="zf-RING_2"/>
    <property type="match status" value="1"/>
</dbReference>
<dbReference type="SUPFAM" id="SSF57850">
    <property type="entry name" value="RING/U-box"/>
    <property type="match status" value="1"/>
</dbReference>
<evidence type="ECO:0000256" key="3">
    <source>
        <dbReference type="ARBA" id="ARBA00022833"/>
    </source>
</evidence>
<dbReference type="PANTHER" id="PTHR21319">
    <property type="entry name" value="RING FINGER AND CHY ZINC FINGER DOMAIN-CONTAINING PROTEIN 1"/>
    <property type="match status" value="1"/>
</dbReference>
<dbReference type="SUPFAM" id="SSF161219">
    <property type="entry name" value="CHY zinc finger-like"/>
    <property type="match status" value="1"/>
</dbReference>
<evidence type="ECO:0000259" key="6">
    <source>
        <dbReference type="PROSITE" id="PS50089"/>
    </source>
</evidence>
<evidence type="ECO:0000256" key="1">
    <source>
        <dbReference type="ARBA" id="ARBA00022723"/>
    </source>
</evidence>
<comment type="caution">
    <text evidence="9">The sequence shown here is derived from an EMBL/GenBank/DDBJ whole genome shotgun (WGS) entry which is preliminary data.</text>
</comment>
<feature type="region of interest" description="Disordered" evidence="5">
    <location>
        <begin position="1"/>
        <end position="203"/>
    </location>
</feature>
<dbReference type="EMBL" id="JAAAXW010000095">
    <property type="protein sequence ID" value="KAF9544223.1"/>
    <property type="molecule type" value="Genomic_DNA"/>
</dbReference>
<evidence type="ECO:0000313" key="10">
    <source>
        <dbReference type="Proteomes" id="UP000723463"/>
    </source>
</evidence>
<dbReference type="InterPro" id="IPR037274">
    <property type="entry name" value="Znf_CHY_sf"/>
</dbReference>
<feature type="compositionally biased region" description="Low complexity" evidence="5">
    <location>
        <begin position="35"/>
        <end position="47"/>
    </location>
</feature>
<dbReference type="CDD" id="cd16464">
    <property type="entry name" value="RING-H2_Pirh2-like"/>
    <property type="match status" value="1"/>
</dbReference>
<feature type="compositionally biased region" description="Low complexity" evidence="5">
    <location>
        <begin position="138"/>
        <end position="149"/>
    </location>
</feature>
<proteinExistence type="predicted"/>